<dbReference type="Proteomes" id="UP001153332">
    <property type="component" value="Unassembled WGS sequence"/>
</dbReference>
<protein>
    <submittedName>
        <fullName evidence="1">Uncharacterized protein</fullName>
    </submittedName>
</protein>
<comment type="caution">
    <text evidence="1">The sequence shown here is derived from an EMBL/GenBank/DDBJ whole genome shotgun (WGS) entry which is preliminary data.</text>
</comment>
<name>A0ACC2JQA8_9PEZI</name>
<dbReference type="EMBL" id="JAPUUL010000686">
    <property type="protein sequence ID" value="KAJ8129697.1"/>
    <property type="molecule type" value="Genomic_DNA"/>
</dbReference>
<evidence type="ECO:0000313" key="1">
    <source>
        <dbReference type="EMBL" id="KAJ8129697.1"/>
    </source>
</evidence>
<keyword evidence="2" id="KW-1185">Reference proteome</keyword>
<accession>A0ACC2JQA8</accession>
<reference evidence="1" key="1">
    <citation type="submission" date="2022-12" db="EMBL/GenBank/DDBJ databases">
        <title>Genome Sequence of Lasiodiplodia mahajangana.</title>
        <authorList>
            <person name="Buettner E."/>
        </authorList>
    </citation>
    <scope>NUCLEOTIDE SEQUENCE</scope>
    <source>
        <strain evidence="1">VT137</strain>
    </source>
</reference>
<gene>
    <name evidence="1" type="ORF">O1611_g3932</name>
</gene>
<proteinExistence type="predicted"/>
<evidence type="ECO:0000313" key="2">
    <source>
        <dbReference type="Proteomes" id="UP001153332"/>
    </source>
</evidence>
<sequence length="928" mass="104726">MPQDIALHSLALENRNRQLVYHLVSTIKSKRIDEDWYIKPGTVLRCDPDIEEGFSSVLFISLPTLHSGPYDGPLLKGEGICHGRKLQEALDQIGMPFVYGGGWFSKRTQMAQTNQPLWVRQMWILIAGSSILTYSNYPEETLITDNITIRGSLPETEDGGRLIQVMDQNRRLLFIPLAKCKSFFELKVAVVAKLVELGMEKDEIDYSSVHLYLSKSEELSARKWIMILKQGEIPLIRASLENASTDKSSRGTSTSPSSAHSSSGGTQTDDSISLDESQNSEDSDHESGPSDGDVDEVGFLLLRPESIASKSEFNLPELNRITPPFLSWLGSSHSQAHKEMHRGLKEAITRTESKLIRIDGKAYTDELMEDLYQAYGETDLYHAAEQLKFEEFRLQKLSLSKGNHAQKPFDTPSIMDEDAKSLAVEFFDVSLRVLESFIPTDFPSRLTSKFLGSLSMIIKDPARGSYFDDIDADAPDPELPGEFVGEGWVISRKLVSDGKLQGQLLGETGTNCKACERGVVYHNREKAATHLRRVHMLHSKSVEEMHYYLLPFSSALGERLREEYHGFFKTARDSMLSVLRKLIAIQDGVISNDEFREQRGLPYQLLEAFKWIIIFVCAVPRTLHDITWFYKDPMGHGYGKNLTSPNIQRQKELLLKVSSTIEDSIRSGERTLVSPTFTVGDKQPRNFVVSVGAHYIATKILCNILKMPIHSHKRVVSLYETHTQNLWSQVLRDPNKRQILSVGALKDGLGLVRRFRVAKGYTGLYQSRLVPRFEAELIQQEDHRLEKEIGQIDQLLENCDRISGQVQSLTEAMKDDQGRAIFIFTTVTVIFLPLGFVASYISMSGDTTGLDWDGRQKLFWETAGPLTIVVLILCLVVARIEDVVGALPVEWVEKVVLWKDSLMSKVRERADRGRNMENGEEVGDEVLD</sequence>
<organism evidence="1 2">
    <name type="scientific">Lasiodiplodia mahajangana</name>
    <dbReference type="NCBI Taxonomy" id="1108764"/>
    <lineage>
        <taxon>Eukaryota</taxon>
        <taxon>Fungi</taxon>
        <taxon>Dikarya</taxon>
        <taxon>Ascomycota</taxon>
        <taxon>Pezizomycotina</taxon>
        <taxon>Dothideomycetes</taxon>
        <taxon>Dothideomycetes incertae sedis</taxon>
        <taxon>Botryosphaeriales</taxon>
        <taxon>Botryosphaeriaceae</taxon>
        <taxon>Lasiodiplodia</taxon>
    </lineage>
</organism>